<protein>
    <submittedName>
        <fullName evidence="1">Uncharacterized protein</fullName>
    </submittedName>
</protein>
<proteinExistence type="predicted"/>
<evidence type="ECO:0000313" key="2">
    <source>
        <dbReference type="Proteomes" id="UP000198639"/>
    </source>
</evidence>
<dbReference type="AlphaFoldDB" id="A0A1I1NA40"/>
<accession>A0A1I1NA40</accession>
<dbReference type="Proteomes" id="UP000198639">
    <property type="component" value="Unassembled WGS sequence"/>
</dbReference>
<evidence type="ECO:0000313" key="1">
    <source>
        <dbReference type="EMBL" id="SFC94541.1"/>
    </source>
</evidence>
<name>A0A1I1NA40_9BURK</name>
<organism evidence="1 2">
    <name type="scientific">Massilia yuzhufengensis</name>
    <dbReference type="NCBI Taxonomy" id="1164594"/>
    <lineage>
        <taxon>Bacteria</taxon>
        <taxon>Pseudomonadati</taxon>
        <taxon>Pseudomonadota</taxon>
        <taxon>Betaproteobacteria</taxon>
        <taxon>Burkholderiales</taxon>
        <taxon>Oxalobacteraceae</taxon>
        <taxon>Telluria group</taxon>
        <taxon>Massilia</taxon>
    </lineage>
</organism>
<dbReference type="EMBL" id="FOLD01000013">
    <property type="protein sequence ID" value="SFC94541.1"/>
    <property type="molecule type" value="Genomic_DNA"/>
</dbReference>
<reference evidence="2" key="1">
    <citation type="submission" date="2016-10" db="EMBL/GenBank/DDBJ databases">
        <authorList>
            <person name="Varghese N."/>
            <person name="Submissions S."/>
        </authorList>
    </citation>
    <scope>NUCLEOTIDE SEQUENCE [LARGE SCALE GENOMIC DNA]</scope>
    <source>
        <strain evidence="2">CGMCC 1.12041</strain>
    </source>
</reference>
<dbReference type="STRING" id="1164594.SAMN05216204_1134"/>
<sequence>MDPTRQGSDHDEAGRGSTFDCKAAGSDVVSSRLQTCYNVRNRPGPVVEADLRLANDLTIIRLQMLELTMNEQVDVAELVNRMIGYAVQGFIPPKARKFPRNAHGISIPPDYVQDYYAAVRDLFQREKAITTTYSPINFEKEVIKFIAPFVIGSQQVDRKAVTAFLQELKGRLFIPHDVFRPIHRIIKRAESGPVVLGSYVIYHIDNDATALNEALRGTIDDTLMDTSDPYLIRCTVDARDQLIALELADARYEQFENAIYCMLGPESVFAPTIFGSPGPIAKKTIVMSKATWSSSIGSDSAANDLDIDDPYFLKSDVGFDRIWAHLGAKSNTKLMQKILLAVDWVGQSIAEKVSSSAFIKAAIALEVLFTPEKGSFAPSIVFQITENVTLLLGKDEESRARGEREFKRLYDIRSSIAHAGKTDVERTDLVSIQEMARQVIFKLLTAPSVKDCATPDDLSKVLKKLKYSCPPVN</sequence>
<keyword evidence="2" id="KW-1185">Reference proteome</keyword>
<gene>
    <name evidence="1" type="ORF">SAMN05216204_1134</name>
</gene>